<keyword evidence="2" id="KW-1185">Reference proteome</keyword>
<sequence>MLSCREGNQEERGLGRMREGANDIFRIAKARERRRRDLGDICFIKYEEGRTITDEEEIKKRWREYFSSFFSTRGNQRDTKTLWTLADCHISMLVLEDQPSRSKDCLTEDGEK</sequence>
<accession>A0ABQ5HGC8</accession>
<reference evidence="1" key="1">
    <citation type="journal article" date="2022" name="Int. J. Mol. Sci.">
        <title>Draft Genome of Tanacetum Coccineum: Genomic Comparison of Closely Related Tanacetum-Family Plants.</title>
        <authorList>
            <person name="Yamashiro T."/>
            <person name="Shiraishi A."/>
            <person name="Nakayama K."/>
            <person name="Satake H."/>
        </authorList>
    </citation>
    <scope>NUCLEOTIDE SEQUENCE</scope>
</reference>
<evidence type="ECO:0000313" key="1">
    <source>
        <dbReference type="EMBL" id="GJT86280.1"/>
    </source>
</evidence>
<comment type="caution">
    <text evidence="1">The sequence shown here is derived from an EMBL/GenBank/DDBJ whole genome shotgun (WGS) entry which is preliminary data.</text>
</comment>
<organism evidence="1 2">
    <name type="scientific">Tanacetum coccineum</name>
    <dbReference type="NCBI Taxonomy" id="301880"/>
    <lineage>
        <taxon>Eukaryota</taxon>
        <taxon>Viridiplantae</taxon>
        <taxon>Streptophyta</taxon>
        <taxon>Embryophyta</taxon>
        <taxon>Tracheophyta</taxon>
        <taxon>Spermatophyta</taxon>
        <taxon>Magnoliopsida</taxon>
        <taxon>eudicotyledons</taxon>
        <taxon>Gunneridae</taxon>
        <taxon>Pentapetalae</taxon>
        <taxon>asterids</taxon>
        <taxon>campanulids</taxon>
        <taxon>Asterales</taxon>
        <taxon>Asteraceae</taxon>
        <taxon>Asteroideae</taxon>
        <taxon>Anthemideae</taxon>
        <taxon>Anthemidinae</taxon>
        <taxon>Tanacetum</taxon>
    </lineage>
</organism>
<dbReference type="Proteomes" id="UP001151760">
    <property type="component" value="Unassembled WGS sequence"/>
</dbReference>
<gene>
    <name evidence="1" type="ORF">Tco_1067997</name>
</gene>
<reference evidence="1" key="2">
    <citation type="submission" date="2022-01" db="EMBL/GenBank/DDBJ databases">
        <authorList>
            <person name="Yamashiro T."/>
            <person name="Shiraishi A."/>
            <person name="Satake H."/>
            <person name="Nakayama K."/>
        </authorList>
    </citation>
    <scope>NUCLEOTIDE SEQUENCE</scope>
</reference>
<evidence type="ECO:0000313" key="2">
    <source>
        <dbReference type="Proteomes" id="UP001151760"/>
    </source>
</evidence>
<name>A0ABQ5HGC8_9ASTR</name>
<proteinExistence type="predicted"/>
<protein>
    <submittedName>
        <fullName evidence="1">Uncharacterized protein</fullName>
    </submittedName>
</protein>
<dbReference type="EMBL" id="BQNB010019533">
    <property type="protein sequence ID" value="GJT86280.1"/>
    <property type="molecule type" value="Genomic_DNA"/>
</dbReference>